<keyword evidence="2" id="KW-1185">Reference proteome</keyword>
<dbReference type="Gene3D" id="1.10.132.120">
    <property type="match status" value="1"/>
</dbReference>
<proteinExistence type="predicted"/>
<name>A0ABW2U8V5_9BACT</name>
<evidence type="ECO:0000313" key="2">
    <source>
        <dbReference type="Proteomes" id="UP001596513"/>
    </source>
</evidence>
<sequence>MKKAVKVVATGLGNTPTVCSKYYIHPQVVELFKSGQLIEYLRKHDAEAAAGDLLTPVERLVLQMLEEV</sequence>
<evidence type="ECO:0000313" key="1">
    <source>
        <dbReference type="EMBL" id="MFC7668763.1"/>
    </source>
</evidence>
<dbReference type="SUPFAM" id="SSF56349">
    <property type="entry name" value="DNA breaking-rejoining enzymes"/>
    <property type="match status" value="1"/>
</dbReference>
<comment type="caution">
    <text evidence="1">The sequence shown here is derived from an EMBL/GenBank/DDBJ whole genome shotgun (WGS) entry which is preliminary data.</text>
</comment>
<accession>A0ABW2U8V5</accession>
<dbReference type="RefSeq" id="WP_380206172.1">
    <property type="nucleotide sequence ID" value="NZ_JBHTEK010000001.1"/>
</dbReference>
<dbReference type="Proteomes" id="UP001596513">
    <property type="component" value="Unassembled WGS sequence"/>
</dbReference>
<protein>
    <submittedName>
        <fullName evidence="1">Uncharacterized protein</fullName>
    </submittedName>
</protein>
<gene>
    <name evidence="1" type="ORF">ACFQT0_16355</name>
</gene>
<dbReference type="EMBL" id="JBHTEK010000001">
    <property type="protein sequence ID" value="MFC7668763.1"/>
    <property type="molecule type" value="Genomic_DNA"/>
</dbReference>
<dbReference type="InterPro" id="IPR011010">
    <property type="entry name" value="DNA_brk_join_enz"/>
</dbReference>
<organism evidence="1 2">
    <name type="scientific">Hymenobacter humi</name>
    <dbReference type="NCBI Taxonomy" id="1411620"/>
    <lineage>
        <taxon>Bacteria</taxon>
        <taxon>Pseudomonadati</taxon>
        <taxon>Bacteroidota</taxon>
        <taxon>Cytophagia</taxon>
        <taxon>Cytophagales</taxon>
        <taxon>Hymenobacteraceae</taxon>
        <taxon>Hymenobacter</taxon>
    </lineage>
</organism>
<reference evidence="2" key="1">
    <citation type="journal article" date="2019" name="Int. J. Syst. Evol. Microbiol.">
        <title>The Global Catalogue of Microorganisms (GCM) 10K type strain sequencing project: providing services to taxonomists for standard genome sequencing and annotation.</title>
        <authorList>
            <consortium name="The Broad Institute Genomics Platform"/>
            <consortium name="The Broad Institute Genome Sequencing Center for Infectious Disease"/>
            <person name="Wu L."/>
            <person name="Ma J."/>
        </authorList>
    </citation>
    <scope>NUCLEOTIDE SEQUENCE [LARGE SCALE GENOMIC DNA]</scope>
    <source>
        <strain evidence="2">JCM 19635</strain>
    </source>
</reference>